<dbReference type="SUPFAM" id="SSF110324">
    <property type="entry name" value="Ribosomal L27 protein-like"/>
    <property type="match status" value="1"/>
</dbReference>
<dbReference type="PANTHER" id="PTHR15893:SF0">
    <property type="entry name" value="LARGE RIBOSOMAL SUBUNIT PROTEIN BL27M"/>
    <property type="match status" value="1"/>
</dbReference>
<evidence type="ECO:0000256" key="3">
    <source>
        <dbReference type="ARBA" id="ARBA00023274"/>
    </source>
</evidence>
<evidence type="ECO:0000313" key="4">
    <source>
        <dbReference type="EMBL" id="BBD14172.1"/>
    </source>
</evidence>
<dbReference type="GO" id="GO:1990904">
    <property type="term" value="C:ribonucleoprotein complex"/>
    <property type="evidence" value="ECO:0007669"/>
    <property type="project" value="UniProtKB-KW"/>
</dbReference>
<accession>A0A348AYV4</accession>
<dbReference type="InterPro" id="IPR001684">
    <property type="entry name" value="Ribosomal_bL27"/>
</dbReference>
<comment type="similarity">
    <text evidence="1">Belongs to the bacterial ribosomal protein bL27 family.</text>
</comment>
<dbReference type="InterPro" id="IPR018261">
    <property type="entry name" value="Ribosomal_bL27_CS"/>
</dbReference>
<organism evidence="4">
    <name type="scientific">Ophirina amphinema</name>
    <dbReference type="NCBI Taxonomy" id="2108040"/>
    <lineage>
        <taxon>Eukaryota</taxon>
        <taxon>Discoba</taxon>
        <taxon>Jakobida</taxon>
        <taxon>Ophirinina</taxon>
        <taxon>Ophirinidae</taxon>
        <taxon>Ophirina</taxon>
    </lineage>
</organism>
<gene>
    <name evidence="4" type="primary">rpl27</name>
</gene>
<dbReference type="AlphaFoldDB" id="A0A348AYV4"/>
<evidence type="ECO:0000256" key="2">
    <source>
        <dbReference type="ARBA" id="ARBA00022980"/>
    </source>
</evidence>
<keyword evidence="2 4" id="KW-0689">Ribosomal protein</keyword>
<dbReference type="PANTHER" id="PTHR15893">
    <property type="entry name" value="RIBOSOMAL PROTEIN L27"/>
    <property type="match status" value="1"/>
</dbReference>
<dbReference type="Pfam" id="PF01016">
    <property type="entry name" value="Ribosomal_L27"/>
    <property type="match status" value="1"/>
</dbReference>
<geneLocation type="mitochondrion" evidence="4"/>
<keyword evidence="4" id="KW-0496">Mitochondrion</keyword>
<reference evidence="4" key="1">
    <citation type="journal article" date="2018" name="Sci. Rep.">
        <title>Ophirina amphinema n. gen., n. sp., a New Deeply Branching Discobid with Phylogenetic Affinity to Jakobids.</title>
        <authorList>
            <person name="Yabuki A."/>
            <person name="Gyaltshen Y."/>
            <person name="Heiss A.A."/>
            <person name="Fujikura K."/>
            <person name="Kim E."/>
        </authorList>
    </citation>
    <scope>NUCLEOTIDE SEQUENCE</scope>
    <source>
        <strain evidence="4">JB</strain>
    </source>
</reference>
<sequence length="83" mass="9210">MATKKTGGSSKNGRDSRGKRLGVKIFGHQYVEPGQIIVRQRGTLFYPGKNVKMGKDFTIYAVSQGLVFFQNTRNNKKVICVGT</sequence>
<protein>
    <submittedName>
        <fullName evidence="4">Ribosomal protein L27</fullName>
    </submittedName>
</protein>
<dbReference type="Gene3D" id="2.40.50.100">
    <property type="match status" value="1"/>
</dbReference>
<dbReference type="FunFam" id="2.40.50.100:FF:000060">
    <property type="entry name" value="Apicoplast ribosomal protein L27"/>
    <property type="match status" value="1"/>
</dbReference>
<keyword evidence="3" id="KW-0687">Ribonucleoprotein</keyword>
<proteinExistence type="inferred from homology"/>
<name>A0A348AYV4_9EUKA</name>
<dbReference type="PRINTS" id="PR00063">
    <property type="entry name" value="RIBOSOMALL27"/>
</dbReference>
<dbReference type="GO" id="GO:0005840">
    <property type="term" value="C:ribosome"/>
    <property type="evidence" value="ECO:0007669"/>
    <property type="project" value="UniProtKB-KW"/>
</dbReference>
<dbReference type="NCBIfam" id="TIGR00062">
    <property type="entry name" value="L27"/>
    <property type="match status" value="1"/>
</dbReference>
<evidence type="ECO:0000256" key="1">
    <source>
        <dbReference type="ARBA" id="ARBA00010797"/>
    </source>
</evidence>
<dbReference type="GO" id="GO:0006412">
    <property type="term" value="P:translation"/>
    <property type="evidence" value="ECO:0007669"/>
    <property type="project" value="InterPro"/>
</dbReference>
<dbReference type="PROSITE" id="PS00831">
    <property type="entry name" value="RIBOSOMAL_L27"/>
    <property type="match status" value="1"/>
</dbReference>
<dbReference type="GO" id="GO:0003735">
    <property type="term" value="F:structural constituent of ribosome"/>
    <property type="evidence" value="ECO:0007669"/>
    <property type="project" value="InterPro"/>
</dbReference>
<dbReference type="EMBL" id="LC369600">
    <property type="protein sequence ID" value="BBD14172.1"/>
    <property type="molecule type" value="Genomic_DNA"/>
</dbReference>